<organism evidence="4 5">
    <name type="scientific">Neoroseomonas soli</name>
    <dbReference type="NCBI Taxonomy" id="1081025"/>
    <lineage>
        <taxon>Bacteria</taxon>
        <taxon>Pseudomonadati</taxon>
        <taxon>Pseudomonadota</taxon>
        <taxon>Alphaproteobacteria</taxon>
        <taxon>Acetobacterales</taxon>
        <taxon>Acetobacteraceae</taxon>
        <taxon>Neoroseomonas</taxon>
    </lineage>
</organism>
<dbReference type="Pfam" id="PF00155">
    <property type="entry name" value="Aminotran_1_2"/>
    <property type="match status" value="1"/>
</dbReference>
<dbReference type="Gene3D" id="3.90.1150.10">
    <property type="entry name" value="Aspartate Aminotransferase, domain 1"/>
    <property type="match status" value="1"/>
</dbReference>
<dbReference type="PANTHER" id="PTHR13693:SF3">
    <property type="entry name" value="LD36009P"/>
    <property type="match status" value="1"/>
</dbReference>
<comment type="cofactor">
    <cofactor evidence="1">
        <name>pyridoxal 5'-phosphate</name>
        <dbReference type="ChEBI" id="CHEBI:597326"/>
    </cofactor>
</comment>
<name>A0A9X9X4P0_9PROT</name>
<protein>
    <submittedName>
        <fullName evidence="4">Aminotransferase class I/II-fold pyridoxal phosphate-dependent enzyme</fullName>
    </submittedName>
</protein>
<reference evidence="4" key="1">
    <citation type="submission" date="2020-01" db="EMBL/GenBank/DDBJ databases">
        <authorList>
            <person name="Rat A."/>
        </authorList>
    </citation>
    <scope>NUCLEOTIDE SEQUENCE</scope>
    <source>
        <strain evidence="4">LMG 31231</strain>
    </source>
</reference>
<feature type="domain" description="Aminotransferase class I/classII large" evidence="3">
    <location>
        <begin position="79"/>
        <end position="422"/>
    </location>
</feature>
<evidence type="ECO:0000256" key="1">
    <source>
        <dbReference type="ARBA" id="ARBA00001933"/>
    </source>
</evidence>
<dbReference type="InterPro" id="IPR015421">
    <property type="entry name" value="PyrdxlP-dep_Trfase_major"/>
</dbReference>
<dbReference type="AlphaFoldDB" id="A0A9X9X4P0"/>
<reference evidence="4" key="2">
    <citation type="journal article" date="2021" name="Syst. Appl. Microbiol.">
        <title>Roseomonas hellenica sp. nov., isolated from roots of wild-growing Alkanna tinctoria.</title>
        <authorList>
            <person name="Rat A."/>
            <person name="Naranjo H.D."/>
            <person name="Lebbe L."/>
            <person name="Cnockaert M."/>
            <person name="Krigas N."/>
            <person name="Grigoriadou K."/>
            <person name="Maloupa E."/>
            <person name="Willems A."/>
        </authorList>
    </citation>
    <scope>NUCLEOTIDE SEQUENCE</scope>
    <source>
        <strain evidence="4">LMG 31231</strain>
    </source>
</reference>
<evidence type="ECO:0000256" key="2">
    <source>
        <dbReference type="ARBA" id="ARBA00022679"/>
    </source>
</evidence>
<dbReference type="EMBL" id="JAAEDM010000145">
    <property type="protein sequence ID" value="MBR0674369.1"/>
    <property type="molecule type" value="Genomic_DNA"/>
</dbReference>
<keyword evidence="5" id="KW-1185">Reference proteome</keyword>
<sequence>MTQGFGLSATARLALLKRLSKRKEEKGPAPGAARAFRELPGQRDMEMIREAAGALGLENPFFRPHEGIAGATSRIGNREVINYGSYNYLGLNGDPRVIAAAHAAIDRYGVSASASRMVSGERPVHAALEEAIAAHYGVDAALAMVSGHATNVTVLGHLMGPRDLILHDAAIHNSCAEGARLSGARRIAFAHNDWRAAEKELAAARRGARRALIVIEGHYSMDGDLPDLPRFIEMARRHDAWLMVDEAHGMGVVGATGHGIHEHWGVDAKDVDIWMGTLSKTLSGCGGYIAGNADLVAWLRHSAPGFVYSVGMAPVLAAAALESLRILQSEPERVARLQANASLFLRLAKETGLDTGTSAGLAIVPIIVGSSVGAARLSQALFERGINVQPILYPAVPDSSARLRFFLSSEHAEPQIRETIAAVRSAMAGAQPAEIAGESSFHIGGNHPRHA</sequence>
<evidence type="ECO:0000259" key="3">
    <source>
        <dbReference type="Pfam" id="PF00155"/>
    </source>
</evidence>
<dbReference type="InterPro" id="IPR015422">
    <property type="entry name" value="PyrdxlP-dep_Trfase_small"/>
</dbReference>
<dbReference type="InterPro" id="IPR004839">
    <property type="entry name" value="Aminotransferase_I/II_large"/>
</dbReference>
<dbReference type="RefSeq" id="WP_211864785.1">
    <property type="nucleotide sequence ID" value="NZ_JAAEDM010000145.1"/>
</dbReference>
<proteinExistence type="predicted"/>
<comment type="caution">
    <text evidence="4">The sequence shown here is derived from an EMBL/GenBank/DDBJ whole genome shotgun (WGS) entry which is preliminary data.</text>
</comment>
<dbReference type="InterPro" id="IPR050087">
    <property type="entry name" value="AON_synthase_class-II"/>
</dbReference>
<evidence type="ECO:0000313" key="5">
    <source>
        <dbReference type="Proteomes" id="UP001138751"/>
    </source>
</evidence>
<dbReference type="SUPFAM" id="SSF53383">
    <property type="entry name" value="PLP-dependent transferases"/>
    <property type="match status" value="1"/>
</dbReference>
<dbReference type="Proteomes" id="UP001138751">
    <property type="component" value="Unassembled WGS sequence"/>
</dbReference>
<dbReference type="GO" id="GO:0008483">
    <property type="term" value="F:transaminase activity"/>
    <property type="evidence" value="ECO:0007669"/>
    <property type="project" value="UniProtKB-KW"/>
</dbReference>
<keyword evidence="2" id="KW-0808">Transferase</keyword>
<dbReference type="InterPro" id="IPR015424">
    <property type="entry name" value="PyrdxlP-dep_Trfase"/>
</dbReference>
<keyword evidence="4" id="KW-0032">Aminotransferase</keyword>
<dbReference type="PANTHER" id="PTHR13693">
    <property type="entry name" value="CLASS II AMINOTRANSFERASE/8-AMINO-7-OXONONANOATE SYNTHASE"/>
    <property type="match status" value="1"/>
</dbReference>
<dbReference type="GO" id="GO:0030170">
    <property type="term" value="F:pyridoxal phosphate binding"/>
    <property type="evidence" value="ECO:0007669"/>
    <property type="project" value="InterPro"/>
</dbReference>
<dbReference type="Gene3D" id="3.40.640.10">
    <property type="entry name" value="Type I PLP-dependent aspartate aminotransferase-like (Major domain)"/>
    <property type="match status" value="1"/>
</dbReference>
<dbReference type="CDD" id="cd06454">
    <property type="entry name" value="KBL_like"/>
    <property type="match status" value="1"/>
</dbReference>
<evidence type="ECO:0000313" key="4">
    <source>
        <dbReference type="EMBL" id="MBR0674369.1"/>
    </source>
</evidence>
<accession>A0A9X9X4P0</accession>
<gene>
    <name evidence="4" type="ORF">GXW76_24575</name>
</gene>